<organism evidence="5 6">
    <name type="scientific">Glossina austeni</name>
    <name type="common">Savannah tsetse fly</name>
    <dbReference type="NCBI Taxonomy" id="7395"/>
    <lineage>
        <taxon>Eukaryota</taxon>
        <taxon>Metazoa</taxon>
        <taxon>Ecdysozoa</taxon>
        <taxon>Arthropoda</taxon>
        <taxon>Hexapoda</taxon>
        <taxon>Insecta</taxon>
        <taxon>Pterygota</taxon>
        <taxon>Neoptera</taxon>
        <taxon>Endopterygota</taxon>
        <taxon>Diptera</taxon>
        <taxon>Brachycera</taxon>
        <taxon>Muscomorpha</taxon>
        <taxon>Hippoboscoidea</taxon>
        <taxon>Glossinidae</taxon>
        <taxon>Glossina</taxon>
    </lineage>
</organism>
<dbReference type="SUPFAM" id="SSF51735">
    <property type="entry name" value="NAD(P)-binding Rossmann-fold domains"/>
    <property type="match status" value="1"/>
</dbReference>
<dbReference type="Gene3D" id="3.40.50.720">
    <property type="entry name" value="NAD(P)-binding Rossmann-like Domain"/>
    <property type="match status" value="1"/>
</dbReference>
<dbReference type="VEuPathDB" id="VectorBase:GAUT016583"/>
<dbReference type="InterPro" id="IPR036291">
    <property type="entry name" value="NAD(P)-bd_dom_sf"/>
</dbReference>
<evidence type="ECO:0008006" key="7">
    <source>
        <dbReference type="Google" id="ProtNLM"/>
    </source>
</evidence>
<dbReference type="Proteomes" id="UP000078200">
    <property type="component" value="Unassembled WGS sequence"/>
</dbReference>
<keyword evidence="6" id="KW-1185">Reference proteome</keyword>
<dbReference type="PANTHER" id="PTHR48075:SF1">
    <property type="entry name" value="LAMBDA-CRYSTALLIN HOMOLOG"/>
    <property type="match status" value="1"/>
</dbReference>
<evidence type="ECO:0000259" key="3">
    <source>
        <dbReference type="Pfam" id="PF00725"/>
    </source>
</evidence>
<dbReference type="EnsemblMetazoa" id="GAUT016583-RA">
    <property type="protein sequence ID" value="GAUT016583-PA"/>
    <property type="gene ID" value="GAUT016583"/>
</dbReference>
<dbReference type="GO" id="GO:0070403">
    <property type="term" value="F:NAD+ binding"/>
    <property type="evidence" value="ECO:0007669"/>
    <property type="project" value="InterPro"/>
</dbReference>
<dbReference type="InterPro" id="IPR006176">
    <property type="entry name" value="3-OHacyl-CoA_DH_NAD-bd"/>
</dbReference>
<evidence type="ECO:0000256" key="1">
    <source>
        <dbReference type="ARBA" id="ARBA00009463"/>
    </source>
</evidence>
<dbReference type="InterPro" id="IPR006180">
    <property type="entry name" value="3-OHacyl-CoA_DH_CS"/>
</dbReference>
<dbReference type="PANTHER" id="PTHR48075">
    <property type="entry name" value="3-HYDROXYACYL-COA DEHYDROGENASE FAMILY PROTEIN"/>
    <property type="match status" value="1"/>
</dbReference>
<dbReference type="Gene3D" id="1.10.1040.10">
    <property type="entry name" value="N-(1-d-carboxylethyl)-l-norvaline Dehydrogenase, domain 2"/>
    <property type="match status" value="1"/>
</dbReference>
<evidence type="ECO:0000256" key="2">
    <source>
        <dbReference type="ARBA" id="ARBA00023002"/>
    </source>
</evidence>
<dbReference type="SUPFAM" id="SSF48179">
    <property type="entry name" value="6-phosphogluconate dehydrogenase C-terminal domain-like"/>
    <property type="match status" value="1"/>
</dbReference>
<dbReference type="AlphaFoldDB" id="A0A1A9UV23"/>
<dbReference type="Pfam" id="PF00725">
    <property type="entry name" value="3HCDH"/>
    <property type="match status" value="1"/>
</dbReference>
<dbReference type="GO" id="GO:0006631">
    <property type="term" value="P:fatty acid metabolic process"/>
    <property type="evidence" value="ECO:0007669"/>
    <property type="project" value="InterPro"/>
</dbReference>
<feature type="domain" description="3-hydroxyacyl-CoA dehydrogenase NAD binding" evidence="4">
    <location>
        <begin position="9"/>
        <end position="187"/>
    </location>
</feature>
<evidence type="ECO:0000259" key="4">
    <source>
        <dbReference type="Pfam" id="PF02737"/>
    </source>
</evidence>
<dbReference type="InterPro" id="IPR008927">
    <property type="entry name" value="6-PGluconate_DH-like_C_sf"/>
</dbReference>
<evidence type="ECO:0000313" key="5">
    <source>
        <dbReference type="EnsemblMetazoa" id="GAUT016583-PA"/>
    </source>
</evidence>
<dbReference type="Pfam" id="PF02737">
    <property type="entry name" value="3HCDH_N"/>
    <property type="match status" value="1"/>
</dbReference>
<dbReference type="GO" id="GO:0050104">
    <property type="term" value="F:L-gulonate 3-dehydrogenase activity"/>
    <property type="evidence" value="ECO:0007669"/>
    <property type="project" value="TreeGrafter"/>
</dbReference>
<feature type="domain" description="3-hydroxyacyl-CoA dehydrogenase C-terminal" evidence="3">
    <location>
        <begin position="193"/>
        <end position="262"/>
    </location>
</feature>
<proteinExistence type="inferred from homology"/>
<evidence type="ECO:0000313" key="6">
    <source>
        <dbReference type="Proteomes" id="UP000078200"/>
    </source>
</evidence>
<dbReference type="STRING" id="7395.A0A1A9UV23"/>
<name>A0A1A9UV23_GLOAU</name>
<reference evidence="5" key="1">
    <citation type="submission" date="2020-05" db="UniProtKB">
        <authorList>
            <consortium name="EnsemblMetazoa"/>
        </authorList>
    </citation>
    <scope>IDENTIFICATION</scope>
    <source>
        <strain evidence="5">TTRI</strain>
    </source>
</reference>
<accession>A0A1A9UV23</accession>
<comment type="similarity">
    <text evidence="1">Belongs to the 3-hydroxyacyl-CoA dehydrogenase family.</text>
</comment>
<protein>
    <recommendedName>
        <fullName evidence="7">3-hydroxyacyl-CoA dehydrogenase NAD binding domain-containing protein</fullName>
    </recommendedName>
</protein>
<dbReference type="InterPro" id="IPR013328">
    <property type="entry name" value="6PGD_dom2"/>
</dbReference>
<keyword evidence="2" id="KW-0560">Oxidoreductase</keyword>
<dbReference type="InterPro" id="IPR006108">
    <property type="entry name" value="3HC_DH_C"/>
</dbReference>
<dbReference type="FunFam" id="3.40.50.720:FF:000356">
    <property type="entry name" value="Lambda-crystallin homolog"/>
    <property type="match status" value="1"/>
</dbReference>
<dbReference type="PROSITE" id="PS00067">
    <property type="entry name" value="3HCDH"/>
    <property type="match status" value="1"/>
</dbReference>
<sequence>MNNEGKREKIGIVGSGLIGRSWSMLFASVGYQVMLYDIMPEQVKSALMNTEQELKNLEAKGLLRGKLSAAKQFDCLTGTNDLKTLAKDAMFIQECIPERLDLKQSFYKQLDEIVEAHTIVSSSTSTFLPSLFAKDLKHKENVLVSHPVNPPYYVPLVEVVPSPWTKADVVTKTRTLMEEIGQKPVTLSREIEGFALNRIQYAIINEVWRLVEAGILNVKDIDSVMSDGLGMRYAFLGPLETCHLNAEGITNYLERYSKTIYAVSETMGPPPIMDGSAAATEVAKQLEDLVPLDKLAERRLYRDNCLTQLSVLKANINGKK</sequence>